<keyword evidence="1" id="KW-1133">Transmembrane helix</keyword>
<evidence type="ECO:0000256" key="1">
    <source>
        <dbReference type="SAM" id="Phobius"/>
    </source>
</evidence>
<dbReference type="RefSeq" id="XP_011131307.1">
    <property type="nucleotide sequence ID" value="XM_011133005.1"/>
</dbReference>
<evidence type="ECO:0000313" key="3">
    <source>
        <dbReference type="Proteomes" id="UP000019763"/>
    </source>
</evidence>
<keyword evidence="1 2" id="KW-0812">Transmembrane</keyword>
<dbReference type="AlphaFoldDB" id="A0A023B455"/>
<sequence length="290" mass="31678">MLVLGHRRGEARVQFLVAVPKEAMKKFIEAARDDAANIQEEVLLNKRGRFYWLEMCSRIFLCSPCNQTNTLGEALAMRDLKDYLEATDPGNDFPRVLDQICRDSVGRSVRELGRALTNVSGYVSEALEHREPLEVIDCRRLTPAELADARDSLPKEWLPLLAERTGLTRNRCYLAASAFTAGAIVAAGVIYGLFHSRNSPAANRTLNTSTLTATSENITAGGSTLSDFASTAAANTVELMFETGSTAQYGSPNMTGTPTDLHAIVTTTGPNTIVTSLNSRTFHPQPPRTR</sequence>
<gene>
    <name evidence="2" type="ORF">GNI_104980</name>
</gene>
<keyword evidence="1" id="KW-0472">Membrane</keyword>
<proteinExistence type="predicted"/>
<keyword evidence="3" id="KW-1185">Reference proteome</keyword>
<reference evidence="2" key="1">
    <citation type="submission" date="2013-12" db="EMBL/GenBank/DDBJ databases">
        <authorList>
            <person name="Omoto C.K."/>
            <person name="Sibley D."/>
            <person name="Venepally P."/>
            <person name="Hadjithomas M."/>
            <person name="Karamycheva S."/>
            <person name="Brunk B."/>
            <person name="Roos D."/>
            <person name="Caler E."/>
            <person name="Lorenzi H."/>
        </authorList>
    </citation>
    <scope>NUCLEOTIDE SEQUENCE</scope>
</reference>
<protein>
    <submittedName>
        <fullName evidence="2">Transmembrane protein</fullName>
    </submittedName>
</protein>
<organism evidence="2 3">
    <name type="scientific">Gregarina niphandrodes</name>
    <name type="common">Septate eugregarine</name>
    <dbReference type="NCBI Taxonomy" id="110365"/>
    <lineage>
        <taxon>Eukaryota</taxon>
        <taxon>Sar</taxon>
        <taxon>Alveolata</taxon>
        <taxon>Apicomplexa</taxon>
        <taxon>Conoidasida</taxon>
        <taxon>Gregarinasina</taxon>
        <taxon>Eugregarinorida</taxon>
        <taxon>Gregarinidae</taxon>
        <taxon>Gregarina</taxon>
    </lineage>
</organism>
<feature type="transmembrane region" description="Helical" evidence="1">
    <location>
        <begin position="173"/>
        <end position="194"/>
    </location>
</feature>
<dbReference type="Proteomes" id="UP000019763">
    <property type="component" value="Unassembled WGS sequence"/>
</dbReference>
<accession>A0A023B455</accession>
<name>A0A023B455_GRENI</name>
<evidence type="ECO:0000313" key="2">
    <source>
        <dbReference type="EMBL" id="EZG56221.1"/>
    </source>
</evidence>
<dbReference type="EMBL" id="AFNH02000784">
    <property type="protein sequence ID" value="EZG56221.1"/>
    <property type="molecule type" value="Genomic_DNA"/>
</dbReference>
<dbReference type="GeneID" id="22913727"/>
<dbReference type="VEuPathDB" id="CryptoDB:GNI_104980"/>
<comment type="caution">
    <text evidence="2">The sequence shown here is derived from an EMBL/GenBank/DDBJ whole genome shotgun (WGS) entry which is preliminary data.</text>
</comment>